<evidence type="ECO:0000313" key="2">
    <source>
        <dbReference type="EMBL" id="SVB43875.1"/>
    </source>
</evidence>
<reference evidence="2" key="1">
    <citation type="submission" date="2018-05" db="EMBL/GenBank/DDBJ databases">
        <authorList>
            <person name="Lanie J.A."/>
            <person name="Ng W.-L."/>
            <person name="Kazmierczak K.M."/>
            <person name="Andrzejewski T.M."/>
            <person name="Davidsen T.M."/>
            <person name="Wayne K.J."/>
            <person name="Tettelin H."/>
            <person name="Glass J.I."/>
            <person name="Rusch D."/>
            <person name="Podicherti R."/>
            <person name="Tsui H.-C.T."/>
            <person name="Winkler M.E."/>
        </authorList>
    </citation>
    <scope>NUCLEOTIDE SEQUENCE</scope>
</reference>
<dbReference type="Pfam" id="PF01149">
    <property type="entry name" value="Fapy_DNA_glyco"/>
    <property type="match status" value="1"/>
</dbReference>
<gene>
    <name evidence="2" type="ORF">METZ01_LOCUS196729</name>
</gene>
<accession>A0A382E069</accession>
<dbReference type="EMBL" id="UINC01041935">
    <property type="protein sequence ID" value="SVB43875.1"/>
    <property type="molecule type" value="Genomic_DNA"/>
</dbReference>
<dbReference type="PROSITE" id="PS51068">
    <property type="entry name" value="FPG_CAT"/>
    <property type="match status" value="1"/>
</dbReference>
<dbReference type="GO" id="GO:0034039">
    <property type="term" value="F:8-oxo-7,8-dihydroguanine DNA N-glycosylase activity"/>
    <property type="evidence" value="ECO:0007669"/>
    <property type="project" value="TreeGrafter"/>
</dbReference>
<dbReference type="PANTHER" id="PTHR22993:SF9">
    <property type="entry name" value="FORMAMIDOPYRIMIDINE-DNA GLYCOSYLASE"/>
    <property type="match status" value="1"/>
</dbReference>
<evidence type="ECO:0000259" key="1">
    <source>
        <dbReference type="PROSITE" id="PS51068"/>
    </source>
</evidence>
<dbReference type="SMART" id="SM00898">
    <property type="entry name" value="Fapy_DNA_glyco"/>
    <property type="match status" value="1"/>
</dbReference>
<dbReference type="SUPFAM" id="SSF81624">
    <property type="entry name" value="N-terminal domain of MutM-like DNA repair proteins"/>
    <property type="match status" value="1"/>
</dbReference>
<proteinExistence type="predicted"/>
<dbReference type="GO" id="GO:0008270">
    <property type="term" value="F:zinc ion binding"/>
    <property type="evidence" value="ECO:0007669"/>
    <property type="project" value="InterPro"/>
</dbReference>
<dbReference type="PANTHER" id="PTHR22993">
    <property type="entry name" value="FORMAMIDOPYRIMIDINE-DNA GLYCOSYLASE"/>
    <property type="match status" value="1"/>
</dbReference>
<dbReference type="Gene3D" id="3.20.190.10">
    <property type="entry name" value="MutM-like, N-terminal"/>
    <property type="match status" value="1"/>
</dbReference>
<dbReference type="InterPro" id="IPR035937">
    <property type="entry name" value="FPG_N"/>
</dbReference>
<protein>
    <recommendedName>
        <fullName evidence="1">Formamidopyrimidine-DNA glycosylase catalytic domain-containing protein</fullName>
    </recommendedName>
</protein>
<feature type="domain" description="Formamidopyrimidine-DNA glycosylase catalytic" evidence="1">
    <location>
        <begin position="2"/>
        <end position="113"/>
    </location>
</feature>
<dbReference type="CDD" id="cd08966">
    <property type="entry name" value="EcFpg-like_N"/>
    <property type="match status" value="1"/>
</dbReference>
<name>A0A382E069_9ZZZZ</name>
<dbReference type="GO" id="GO:0003906">
    <property type="term" value="F:DNA-(apurinic or apyrimidinic site) endonuclease activity"/>
    <property type="evidence" value="ECO:0007669"/>
    <property type="project" value="InterPro"/>
</dbReference>
<dbReference type="InterPro" id="IPR012319">
    <property type="entry name" value="FPG_cat"/>
</dbReference>
<dbReference type="GO" id="GO:0006284">
    <property type="term" value="P:base-excision repair"/>
    <property type="evidence" value="ECO:0007669"/>
    <property type="project" value="InterPro"/>
</dbReference>
<feature type="non-terminal residue" evidence="2">
    <location>
        <position position="132"/>
    </location>
</feature>
<dbReference type="AlphaFoldDB" id="A0A382E069"/>
<organism evidence="2">
    <name type="scientific">marine metagenome</name>
    <dbReference type="NCBI Taxonomy" id="408172"/>
    <lineage>
        <taxon>unclassified sequences</taxon>
        <taxon>metagenomes</taxon>
        <taxon>ecological metagenomes</taxon>
    </lineage>
</organism>
<dbReference type="FunFam" id="3.20.190.10:FF:000001">
    <property type="entry name" value="Formamidopyrimidine-DNA glycosylase"/>
    <property type="match status" value="1"/>
</dbReference>
<sequence>MPELPEVEVTKQSLKSHLQGRQIEHINVREKRLRWPLNLNQLNRLLNQDILSLSRRGKYILINSERGTALIHLGMSGSIGILKHDRPIKKHDHFDLVLDNKVIIRFNDPRRFGSFVWAGKNPEKHKLLKNLG</sequence>